<gene>
    <name evidence="1" type="ORF">PX52LOC_06238</name>
</gene>
<dbReference type="AlphaFoldDB" id="A0A5C1AIC4"/>
<accession>A0A5C1AIC4</accession>
<dbReference type="EMBL" id="CP042425">
    <property type="protein sequence ID" value="QEL19179.1"/>
    <property type="molecule type" value="Genomic_DNA"/>
</dbReference>
<evidence type="ECO:0000313" key="1">
    <source>
        <dbReference type="EMBL" id="QEL19179.1"/>
    </source>
</evidence>
<protein>
    <submittedName>
        <fullName evidence="1">SMI1/KNR4 family protein</fullName>
    </submittedName>
</protein>
<organism evidence="1 2">
    <name type="scientific">Limnoglobus roseus</name>
    <dbReference type="NCBI Taxonomy" id="2598579"/>
    <lineage>
        <taxon>Bacteria</taxon>
        <taxon>Pseudomonadati</taxon>
        <taxon>Planctomycetota</taxon>
        <taxon>Planctomycetia</taxon>
        <taxon>Gemmatales</taxon>
        <taxon>Gemmataceae</taxon>
        <taxon>Limnoglobus</taxon>
    </lineage>
</organism>
<keyword evidence="2" id="KW-1185">Reference proteome</keyword>
<dbReference type="KEGG" id="lrs:PX52LOC_06238"/>
<proteinExistence type="predicted"/>
<reference evidence="2" key="1">
    <citation type="submission" date="2019-08" db="EMBL/GenBank/DDBJ databases">
        <title>Limnoglobus roseus gen. nov., sp. nov., a novel freshwater planctomycete with a giant genome from the family Gemmataceae.</title>
        <authorList>
            <person name="Kulichevskaya I.S."/>
            <person name="Naumoff D.G."/>
            <person name="Miroshnikov K."/>
            <person name="Ivanova A."/>
            <person name="Philippov D.A."/>
            <person name="Hakobyan A."/>
            <person name="Rijpstra I.C."/>
            <person name="Sinninghe Damste J.S."/>
            <person name="Liesack W."/>
            <person name="Dedysh S.N."/>
        </authorList>
    </citation>
    <scope>NUCLEOTIDE SEQUENCE [LARGE SCALE GENOMIC DNA]</scope>
    <source>
        <strain evidence="2">PX52</strain>
    </source>
</reference>
<dbReference type="Proteomes" id="UP000324974">
    <property type="component" value="Chromosome"/>
</dbReference>
<evidence type="ECO:0000313" key="2">
    <source>
        <dbReference type="Proteomes" id="UP000324974"/>
    </source>
</evidence>
<sequence>MTEAEWLRSNDPRLLADWLFFDAPASDRKLRLFSVAACQPLRHLVANPGALAALDLAEAFADGRIDEAGLQVATRPLWEAYHARHNAPGVVEAVTAEADDAECACLHTTLPDVPRDRDGHSDLYPPTPEVVALICRLDSRLPSLRRLVTLLHDVFGPLPFRDIALAPSWLTSDVQLLARGIYEDNAFDRMPILADALEDAGCDSVDVLNHCRGEGPHVRGCWALDLVFGNE</sequence>
<dbReference type="RefSeq" id="WP_246173511.1">
    <property type="nucleotide sequence ID" value="NZ_CP042425.1"/>
</dbReference>
<name>A0A5C1AIC4_9BACT</name>